<dbReference type="AlphaFoldDB" id="A0A2M7BEJ1"/>
<organism evidence="5 6">
    <name type="scientific">Candidatus Shapirobacteria bacterium CG03_land_8_20_14_0_80_39_12</name>
    <dbReference type="NCBI Taxonomy" id="1974879"/>
    <lineage>
        <taxon>Bacteria</taxon>
        <taxon>Candidatus Shapironibacteriota</taxon>
    </lineage>
</organism>
<dbReference type="EMBL" id="PEVC01000020">
    <property type="protein sequence ID" value="PIV01494.1"/>
    <property type="molecule type" value="Genomic_DNA"/>
</dbReference>
<dbReference type="GO" id="GO:0005840">
    <property type="term" value="C:ribosome"/>
    <property type="evidence" value="ECO:0007669"/>
    <property type="project" value="UniProtKB-KW"/>
</dbReference>
<dbReference type="Proteomes" id="UP000229631">
    <property type="component" value="Unassembled WGS sequence"/>
</dbReference>
<gene>
    <name evidence="5" type="primary">rpsU</name>
    <name evidence="5" type="ORF">COS54_01015</name>
</gene>
<comment type="similarity">
    <text evidence="1">Belongs to the bacterial ribosomal protein bS21 family.</text>
</comment>
<dbReference type="Gene3D" id="1.20.5.1150">
    <property type="entry name" value="Ribosomal protein S8"/>
    <property type="match status" value="1"/>
</dbReference>
<keyword evidence="2 5" id="KW-0689">Ribosomal protein</keyword>
<accession>A0A2M7BEJ1</accession>
<dbReference type="Pfam" id="PF01165">
    <property type="entry name" value="Ribosomal_S21"/>
    <property type="match status" value="1"/>
</dbReference>
<evidence type="ECO:0000256" key="2">
    <source>
        <dbReference type="ARBA" id="ARBA00022980"/>
    </source>
</evidence>
<dbReference type="GO" id="GO:0006412">
    <property type="term" value="P:translation"/>
    <property type="evidence" value="ECO:0007669"/>
    <property type="project" value="InterPro"/>
</dbReference>
<evidence type="ECO:0000313" key="6">
    <source>
        <dbReference type="Proteomes" id="UP000229631"/>
    </source>
</evidence>
<keyword evidence="3" id="KW-0687">Ribonucleoprotein</keyword>
<comment type="caution">
    <text evidence="5">The sequence shown here is derived from an EMBL/GenBank/DDBJ whole genome shotgun (WGS) entry which is preliminary data.</text>
</comment>
<name>A0A2M7BEJ1_9BACT</name>
<evidence type="ECO:0000256" key="3">
    <source>
        <dbReference type="ARBA" id="ARBA00023274"/>
    </source>
</evidence>
<dbReference type="GO" id="GO:1990904">
    <property type="term" value="C:ribonucleoprotein complex"/>
    <property type="evidence" value="ECO:0007669"/>
    <property type="project" value="UniProtKB-KW"/>
</dbReference>
<dbReference type="NCBIfam" id="TIGR00030">
    <property type="entry name" value="S21p"/>
    <property type="match status" value="1"/>
</dbReference>
<dbReference type="GO" id="GO:0003735">
    <property type="term" value="F:structural constituent of ribosome"/>
    <property type="evidence" value="ECO:0007669"/>
    <property type="project" value="InterPro"/>
</dbReference>
<protein>
    <recommendedName>
        <fullName evidence="4">Small ribosomal subunit protein bS21</fullName>
    </recommendedName>
</protein>
<proteinExistence type="inferred from homology"/>
<evidence type="ECO:0000313" key="5">
    <source>
        <dbReference type="EMBL" id="PIV01494.1"/>
    </source>
</evidence>
<sequence length="61" mass="7104">MATIVKKQPGQTEDQLIAQFRKKVLADDILGELKKREFYIKPSRARYEKMKLIKKGGGRRV</sequence>
<dbReference type="InterPro" id="IPR001911">
    <property type="entry name" value="Ribosomal_bS21"/>
</dbReference>
<reference evidence="6" key="1">
    <citation type="submission" date="2017-09" db="EMBL/GenBank/DDBJ databases">
        <title>Depth-based differentiation of microbial function through sediment-hosted aquifers and enrichment of novel symbionts in the deep terrestrial subsurface.</title>
        <authorList>
            <person name="Probst A.J."/>
            <person name="Ladd B."/>
            <person name="Jarett J.K."/>
            <person name="Geller-Mcgrath D.E."/>
            <person name="Sieber C.M.K."/>
            <person name="Emerson J.B."/>
            <person name="Anantharaman K."/>
            <person name="Thomas B.C."/>
            <person name="Malmstrom R."/>
            <person name="Stieglmeier M."/>
            <person name="Klingl A."/>
            <person name="Woyke T."/>
            <person name="Ryan C.M."/>
            <person name="Banfield J.F."/>
        </authorList>
    </citation>
    <scope>NUCLEOTIDE SEQUENCE [LARGE SCALE GENOMIC DNA]</scope>
</reference>
<dbReference type="InterPro" id="IPR038380">
    <property type="entry name" value="Ribosomal_bS21_sf"/>
</dbReference>
<evidence type="ECO:0000256" key="1">
    <source>
        <dbReference type="ARBA" id="ARBA00006640"/>
    </source>
</evidence>
<evidence type="ECO:0000256" key="4">
    <source>
        <dbReference type="ARBA" id="ARBA00035135"/>
    </source>
</evidence>